<dbReference type="GO" id="GO:0036159">
    <property type="term" value="P:inner dynein arm assembly"/>
    <property type="evidence" value="ECO:0000318"/>
    <property type="project" value="GO_Central"/>
</dbReference>
<dbReference type="PROSITE" id="PS51203">
    <property type="entry name" value="CS"/>
    <property type="match status" value="1"/>
</dbReference>
<evidence type="ECO:0000256" key="1">
    <source>
        <dbReference type="ARBA" id="ARBA00004123"/>
    </source>
</evidence>
<feature type="compositionally biased region" description="Basic and acidic residues" evidence="12">
    <location>
        <begin position="94"/>
        <end position="119"/>
    </location>
</feature>
<evidence type="ECO:0000256" key="10">
    <source>
        <dbReference type="ARBA" id="ARBA00024430"/>
    </source>
</evidence>
<dbReference type="PANTHER" id="PTHR46492:SF1">
    <property type="entry name" value="DYNEIN AXONEMAL ASSEMBLY FACTOR 4"/>
    <property type="match status" value="1"/>
</dbReference>
<feature type="domain" description="CS" evidence="13">
    <location>
        <begin position="3"/>
        <end position="87"/>
    </location>
</feature>
<dbReference type="InterPro" id="IPR037894">
    <property type="entry name" value="CS_DYX1C1"/>
</dbReference>
<feature type="repeat" description="TPR" evidence="11">
    <location>
        <begin position="346"/>
        <end position="379"/>
    </location>
</feature>
<accession>A0A7M7RFH5</accession>
<evidence type="ECO:0000256" key="4">
    <source>
        <dbReference type="ARBA" id="ARBA00022737"/>
    </source>
</evidence>
<comment type="subcellular location">
    <subcellularLocation>
        <location evidence="2">Cell projection</location>
        <location evidence="2">Neuron projection</location>
    </subcellularLocation>
    <subcellularLocation>
        <location evidence="9">Dynein axonemal particle</location>
    </subcellularLocation>
    <subcellularLocation>
        <location evidence="1">Nucleus</location>
    </subcellularLocation>
</comment>
<sequence>MPIAIKDYTWEESDTDVHITVPIKGNNSSKADLFSSDEYIKVNSPPYFFEMFLYAGVDDSKSVAQLGDGVIVFKLIKKELGIWGQLSSSTLGDKDKMKARRDDAVTEKHRRIEEETEEKRRKKREKEKLALNEQMRLENEEREKIHEIKQTEIRQATEEIEDWKKKHQVLPGDEPHPAYMTGHDDGDDEHDEEDDDEVHHTPEDKKALIDKLPPPRTRQNISVTFTPRVFPTPMRESRVHEEDEWLRKQAEARRIPEIEDEDLAPEERDPFWLKDKGDSFFKGGNFQAAVNAYNTAIRLNGKVPAFYSNRGACHLKLRNFIKCIEDCSKAIELLTPPVPANASSRLRAHTRRGTAFCELELYAEGLQDYVAALKIEPKNEQLRQDAERIRHVIQGTT</sequence>
<reference evidence="14" key="2">
    <citation type="submission" date="2021-01" db="UniProtKB">
        <authorList>
            <consortium name="EnsemblMetazoa"/>
        </authorList>
    </citation>
    <scope>IDENTIFICATION</scope>
</reference>
<dbReference type="Pfam" id="PF04969">
    <property type="entry name" value="CS"/>
    <property type="match status" value="1"/>
</dbReference>
<keyword evidence="7" id="KW-0539">Nucleus</keyword>
<dbReference type="CTD" id="161582"/>
<keyword evidence="15" id="KW-1185">Reference proteome</keyword>
<evidence type="ECO:0000256" key="12">
    <source>
        <dbReference type="SAM" id="MobiDB-lite"/>
    </source>
</evidence>
<keyword evidence="3" id="KW-0963">Cytoplasm</keyword>
<dbReference type="OMA" id="PPLKWFK"/>
<evidence type="ECO:0000256" key="6">
    <source>
        <dbReference type="ARBA" id="ARBA00022902"/>
    </source>
</evidence>
<dbReference type="GeneID" id="582679"/>
<dbReference type="RefSeq" id="XP_787717.1">
    <property type="nucleotide sequence ID" value="XM_782624.5"/>
</dbReference>
<dbReference type="GO" id="GO:0043005">
    <property type="term" value="C:neuron projection"/>
    <property type="evidence" value="ECO:0007669"/>
    <property type="project" value="UniProtKB-SubCell"/>
</dbReference>
<name>A0A7M7RFH5_STRPU</name>
<dbReference type="InterPro" id="IPR052004">
    <property type="entry name" value="Dynein_assembly_factor_4"/>
</dbReference>
<dbReference type="CDD" id="cd06469">
    <property type="entry name" value="p23_DYX1C1_like"/>
    <property type="match status" value="1"/>
</dbReference>
<dbReference type="SUPFAM" id="SSF49764">
    <property type="entry name" value="HSP20-like chaperones"/>
    <property type="match status" value="1"/>
</dbReference>
<evidence type="ECO:0000256" key="2">
    <source>
        <dbReference type="ARBA" id="ARBA00004487"/>
    </source>
</evidence>
<dbReference type="GO" id="GO:0007399">
    <property type="term" value="P:nervous system development"/>
    <property type="evidence" value="ECO:0007669"/>
    <property type="project" value="UniProtKB-KW"/>
</dbReference>
<feature type="compositionally biased region" description="Acidic residues" evidence="12">
    <location>
        <begin position="185"/>
        <end position="196"/>
    </location>
</feature>
<dbReference type="PANTHER" id="PTHR46492">
    <property type="entry name" value="DYNEIN ASSEMBLY FACTOR 4, AXONEMAL"/>
    <property type="match status" value="1"/>
</dbReference>
<evidence type="ECO:0000256" key="11">
    <source>
        <dbReference type="PROSITE-ProRule" id="PRU00339"/>
    </source>
</evidence>
<dbReference type="EnsemblMetazoa" id="XM_782624">
    <property type="protein sequence ID" value="XP_787717"/>
    <property type="gene ID" value="LOC582679"/>
</dbReference>
<keyword evidence="4" id="KW-0677">Repeat</keyword>
<dbReference type="PROSITE" id="PS50005">
    <property type="entry name" value="TPR"/>
    <property type="match status" value="1"/>
</dbReference>
<dbReference type="FunFam" id="1.25.40.10:FF:000176">
    <property type="entry name" value="dynein assembly factor 4, axonemal isoform X1"/>
    <property type="match status" value="1"/>
</dbReference>
<keyword evidence="5 11" id="KW-0802">TPR repeat</keyword>
<proteinExistence type="predicted"/>
<dbReference type="Pfam" id="PF13414">
    <property type="entry name" value="TPR_11"/>
    <property type="match status" value="1"/>
</dbReference>
<feature type="region of interest" description="Disordered" evidence="12">
    <location>
        <begin position="168"/>
        <end position="220"/>
    </location>
</feature>
<dbReference type="AlphaFoldDB" id="A0A7M7RFH5"/>
<dbReference type="GO" id="GO:0120293">
    <property type="term" value="C:dynein axonemal particle"/>
    <property type="evidence" value="ECO:0007669"/>
    <property type="project" value="UniProtKB-SubCell"/>
</dbReference>
<dbReference type="SMART" id="SM00028">
    <property type="entry name" value="TPR"/>
    <property type="match status" value="3"/>
</dbReference>
<dbReference type="GO" id="GO:0036158">
    <property type="term" value="P:outer dynein arm assembly"/>
    <property type="evidence" value="ECO:0000318"/>
    <property type="project" value="GO_Central"/>
</dbReference>
<evidence type="ECO:0000256" key="5">
    <source>
        <dbReference type="ARBA" id="ARBA00022803"/>
    </source>
</evidence>
<reference evidence="15" key="1">
    <citation type="submission" date="2015-02" db="EMBL/GenBank/DDBJ databases">
        <title>Genome sequencing for Strongylocentrotus purpuratus.</title>
        <authorList>
            <person name="Murali S."/>
            <person name="Liu Y."/>
            <person name="Vee V."/>
            <person name="English A."/>
            <person name="Wang M."/>
            <person name="Skinner E."/>
            <person name="Han Y."/>
            <person name="Muzny D.M."/>
            <person name="Worley K.C."/>
            <person name="Gibbs R.A."/>
        </authorList>
    </citation>
    <scope>NUCLEOTIDE SEQUENCE</scope>
</reference>
<evidence type="ECO:0000256" key="8">
    <source>
        <dbReference type="ARBA" id="ARBA00023273"/>
    </source>
</evidence>
<evidence type="ECO:0000313" key="15">
    <source>
        <dbReference type="Proteomes" id="UP000007110"/>
    </source>
</evidence>
<evidence type="ECO:0000256" key="7">
    <source>
        <dbReference type="ARBA" id="ARBA00023242"/>
    </source>
</evidence>
<dbReference type="InParanoid" id="A0A7M7RFH5"/>
<evidence type="ECO:0000259" key="13">
    <source>
        <dbReference type="PROSITE" id="PS51203"/>
    </source>
</evidence>
<evidence type="ECO:0000256" key="9">
    <source>
        <dbReference type="ARBA" id="ARBA00024190"/>
    </source>
</evidence>
<keyword evidence="6" id="KW-0524">Neurogenesis</keyword>
<evidence type="ECO:0000256" key="3">
    <source>
        <dbReference type="ARBA" id="ARBA00022490"/>
    </source>
</evidence>
<dbReference type="FunFam" id="2.60.40.790:FF:000015">
    <property type="entry name" value="dynein assembly factor 4, axonemal isoform X1"/>
    <property type="match status" value="1"/>
</dbReference>
<dbReference type="GO" id="GO:0003341">
    <property type="term" value="P:cilium movement"/>
    <property type="evidence" value="ECO:0000318"/>
    <property type="project" value="GO_Central"/>
</dbReference>
<organism evidence="14 15">
    <name type="scientific">Strongylocentrotus purpuratus</name>
    <name type="common">Purple sea urchin</name>
    <dbReference type="NCBI Taxonomy" id="7668"/>
    <lineage>
        <taxon>Eukaryota</taxon>
        <taxon>Metazoa</taxon>
        <taxon>Echinodermata</taxon>
        <taxon>Eleutherozoa</taxon>
        <taxon>Echinozoa</taxon>
        <taxon>Echinoidea</taxon>
        <taxon>Euechinoidea</taxon>
        <taxon>Echinacea</taxon>
        <taxon>Camarodonta</taxon>
        <taxon>Echinidea</taxon>
        <taxon>Strongylocentrotidae</taxon>
        <taxon>Strongylocentrotus</taxon>
    </lineage>
</organism>
<dbReference type="InterPro" id="IPR008978">
    <property type="entry name" value="HSP20-like_chaperone"/>
</dbReference>
<dbReference type="InterPro" id="IPR007052">
    <property type="entry name" value="CS_dom"/>
</dbReference>
<dbReference type="KEGG" id="spu:582679"/>
<feature type="region of interest" description="Disordered" evidence="12">
    <location>
        <begin position="94"/>
        <end position="127"/>
    </location>
</feature>
<dbReference type="Proteomes" id="UP000007110">
    <property type="component" value="Unassembled WGS sequence"/>
</dbReference>
<dbReference type="InterPro" id="IPR011990">
    <property type="entry name" value="TPR-like_helical_dom_sf"/>
</dbReference>
<dbReference type="GO" id="GO:0005634">
    <property type="term" value="C:nucleus"/>
    <property type="evidence" value="ECO:0007669"/>
    <property type="project" value="UniProtKB-SubCell"/>
</dbReference>
<evidence type="ECO:0000313" key="14">
    <source>
        <dbReference type="EnsemblMetazoa" id="XP_787717"/>
    </source>
</evidence>
<protein>
    <recommendedName>
        <fullName evidence="10">Dynein axonemal assembly factor 4</fullName>
    </recommendedName>
</protein>
<dbReference type="OrthoDB" id="348005at2759"/>
<dbReference type="Gene3D" id="1.25.40.10">
    <property type="entry name" value="Tetratricopeptide repeat domain"/>
    <property type="match status" value="1"/>
</dbReference>
<dbReference type="InterPro" id="IPR019734">
    <property type="entry name" value="TPR_rpt"/>
</dbReference>
<keyword evidence="8" id="KW-0966">Cell projection</keyword>
<feature type="compositionally biased region" description="Basic and acidic residues" evidence="12">
    <location>
        <begin position="197"/>
        <end position="209"/>
    </location>
</feature>
<dbReference type="SUPFAM" id="SSF48452">
    <property type="entry name" value="TPR-like"/>
    <property type="match status" value="1"/>
</dbReference>
<dbReference type="Gene3D" id="2.60.40.790">
    <property type="match status" value="1"/>
</dbReference>